<keyword evidence="1" id="KW-0472">Membrane</keyword>
<proteinExistence type="predicted"/>
<organism evidence="2 3">
    <name type="scientific">Roseateles puraquae</name>
    <dbReference type="NCBI Taxonomy" id="431059"/>
    <lineage>
        <taxon>Bacteria</taxon>
        <taxon>Pseudomonadati</taxon>
        <taxon>Pseudomonadota</taxon>
        <taxon>Betaproteobacteria</taxon>
        <taxon>Burkholderiales</taxon>
        <taxon>Sphaerotilaceae</taxon>
        <taxon>Roseateles</taxon>
    </lineage>
</organism>
<evidence type="ECO:0000313" key="2">
    <source>
        <dbReference type="EMBL" id="OWR05342.1"/>
    </source>
</evidence>
<dbReference type="OrthoDB" id="8820879at2"/>
<name>A0A254NEP5_9BURK</name>
<reference evidence="2 3" key="1">
    <citation type="journal article" date="2007" name="Int. J. Syst. Evol. Microbiol.">
        <title>Description of Pelomonas aquatica sp. nov. and Pelomonas puraquae sp. nov., isolated from industrial and haemodialysis water.</title>
        <authorList>
            <person name="Gomila M."/>
            <person name="Bowien B."/>
            <person name="Falsen E."/>
            <person name="Moore E.R."/>
            <person name="Lalucat J."/>
        </authorList>
    </citation>
    <scope>NUCLEOTIDE SEQUENCE [LARGE SCALE GENOMIC DNA]</scope>
    <source>
        <strain evidence="2 3">CCUG 52769</strain>
    </source>
</reference>
<dbReference type="Proteomes" id="UP000197446">
    <property type="component" value="Unassembled WGS sequence"/>
</dbReference>
<feature type="transmembrane region" description="Helical" evidence="1">
    <location>
        <begin position="215"/>
        <end position="237"/>
    </location>
</feature>
<feature type="transmembrane region" description="Helical" evidence="1">
    <location>
        <begin position="182"/>
        <end position="203"/>
    </location>
</feature>
<dbReference type="RefSeq" id="WP_088481553.1">
    <property type="nucleotide sequence ID" value="NZ_NISI01000001.1"/>
</dbReference>
<feature type="transmembrane region" description="Helical" evidence="1">
    <location>
        <begin position="157"/>
        <end position="175"/>
    </location>
</feature>
<comment type="caution">
    <text evidence="2">The sequence shown here is derived from an EMBL/GenBank/DDBJ whole genome shotgun (WGS) entry which is preliminary data.</text>
</comment>
<evidence type="ECO:0000256" key="1">
    <source>
        <dbReference type="SAM" id="Phobius"/>
    </source>
</evidence>
<keyword evidence="1" id="KW-0812">Transmembrane</keyword>
<keyword evidence="1" id="KW-1133">Transmembrane helix</keyword>
<dbReference type="EMBL" id="NISI01000001">
    <property type="protein sequence ID" value="OWR05342.1"/>
    <property type="molecule type" value="Genomic_DNA"/>
</dbReference>
<keyword evidence="3" id="KW-1185">Reference proteome</keyword>
<dbReference type="AlphaFoldDB" id="A0A254NEP5"/>
<accession>A0A254NEP5</accession>
<sequence length="255" mass="27759">MRLAGLDGWHRALLALCAAGLALFGGLLFVSYAAPLTIERLARDAIQLEVERRVGARIDALSDTRLAGLARKALEKTSAEAAAAEAALRQQVPRRVANLVADMLKADCECRKRLARRLQEAAEAHLDTLRDAEARLTDWIEHGYATTRAQLLQELRIFSAVNALCLLLLGSLCLWRRPTTPQLMLVAATVLSAAVVVGGFYLFKQDWLHTLVFGTYVGWGYAAYLAAVTGLFADIAFNEARISANLLNAIAVPTC</sequence>
<protein>
    <submittedName>
        <fullName evidence="2">Uncharacterized protein</fullName>
    </submittedName>
</protein>
<gene>
    <name evidence="2" type="ORF">CDO81_02440</name>
</gene>
<evidence type="ECO:0000313" key="3">
    <source>
        <dbReference type="Proteomes" id="UP000197446"/>
    </source>
</evidence>